<dbReference type="Gene3D" id="1.10.357.10">
    <property type="entry name" value="Tetracycline Repressor, domain 2"/>
    <property type="match status" value="1"/>
</dbReference>
<keyword evidence="3" id="KW-0804">Transcription</keyword>
<dbReference type="PANTHER" id="PTHR30055:SF234">
    <property type="entry name" value="HTH-TYPE TRANSCRIPTIONAL REGULATOR BETI"/>
    <property type="match status" value="1"/>
</dbReference>
<dbReference type="GO" id="GO:0003700">
    <property type="term" value="F:DNA-binding transcription factor activity"/>
    <property type="evidence" value="ECO:0007669"/>
    <property type="project" value="TreeGrafter"/>
</dbReference>
<evidence type="ECO:0000256" key="1">
    <source>
        <dbReference type="ARBA" id="ARBA00023015"/>
    </source>
</evidence>
<dbReference type="InterPro" id="IPR050109">
    <property type="entry name" value="HTH-type_TetR-like_transc_reg"/>
</dbReference>
<protein>
    <submittedName>
        <fullName evidence="6">AcrR family transcriptional regulator</fullName>
    </submittedName>
</protein>
<dbReference type="PANTHER" id="PTHR30055">
    <property type="entry name" value="HTH-TYPE TRANSCRIPTIONAL REGULATOR RUTR"/>
    <property type="match status" value="1"/>
</dbReference>
<dbReference type="PRINTS" id="PR00455">
    <property type="entry name" value="HTHTETR"/>
</dbReference>
<sequence>MSTSRAASLPHQKRDRLLRTAAREFASVGYERASLNRIIRACGMSKSSFYHYLDSKQQLFELVVEELSDSLLRQLGVPDPQEFADDFWRNARRLLTRLADIAEREPLFTDVGRMFYLPKAPTGKGTAVDGAVAAAERWLDRALEAGRGNGAVRDDLPLDLQRHLAFAVLRAFDEWTLRHLADLDSAESERLMLAQFGTLRRLLAPLQEPEEGE</sequence>
<organism evidence="6 7">
    <name type="scientific">Saccharomonospora amisosensis</name>
    <dbReference type="NCBI Taxonomy" id="1128677"/>
    <lineage>
        <taxon>Bacteria</taxon>
        <taxon>Bacillati</taxon>
        <taxon>Actinomycetota</taxon>
        <taxon>Actinomycetes</taxon>
        <taxon>Pseudonocardiales</taxon>
        <taxon>Pseudonocardiaceae</taxon>
        <taxon>Saccharomonospora</taxon>
    </lineage>
</organism>
<feature type="domain" description="HTH tetR-type" evidence="5">
    <location>
        <begin position="11"/>
        <end position="71"/>
    </location>
</feature>
<dbReference type="InterPro" id="IPR001647">
    <property type="entry name" value="HTH_TetR"/>
</dbReference>
<dbReference type="Pfam" id="PF00440">
    <property type="entry name" value="TetR_N"/>
    <property type="match status" value="1"/>
</dbReference>
<evidence type="ECO:0000259" key="5">
    <source>
        <dbReference type="PROSITE" id="PS50977"/>
    </source>
</evidence>
<keyword evidence="2 4" id="KW-0238">DNA-binding</keyword>
<dbReference type="EMBL" id="JAAOYM010000001">
    <property type="protein sequence ID" value="NIJ12471.1"/>
    <property type="molecule type" value="Genomic_DNA"/>
</dbReference>
<dbReference type="SUPFAM" id="SSF46689">
    <property type="entry name" value="Homeodomain-like"/>
    <property type="match status" value="1"/>
</dbReference>
<dbReference type="PROSITE" id="PS50977">
    <property type="entry name" value="HTH_TETR_2"/>
    <property type="match status" value="1"/>
</dbReference>
<name>A0A7X5UQR1_9PSEU</name>
<keyword evidence="1" id="KW-0805">Transcription regulation</keyword>
<dbReference type="Proteomes" id="UP000545493">
    <property type="component" value="Unassembled WGS sequence"/>
</dbReference>
<comment type="caution">
    <text evidence="6">The sequence shown here is derived from an EMBL/GenBank/DDBJ whole genome shotgun (WGS) entry which is preliminary data.</text>
</comment>
<dbReference type="GO" id="GO:0000976">
    <property type="term" value="F:transcription cis-regulatory region binding"/>
    <property type="evidence" value="ECO:0007669"/>
    <property type="project" value="TreeGrafter"/>
</dbReference>
<reference evidence="6 7" key="1">
    <citation type="submission" date="2020-03" db="EMBL/GenBank/DDBJ databases">
        <title>Sequencing the genomes of 1000 actinobacteria strains.</title>
        <authorList>
            <person name="Klenk H.-P."/>
        </authorList>
    </citation>
    <scope>NUCLEOTIDE SEQUENCE [LARGE SCALE GENOMIC DNA]</scope>
    <source>
        <strain evidence="6 7">DSM 45685</strain>
    </source>
</reference>
<dbReference type="InterPro" id="IPR009057">
    <property type="entry name" value="Homeodomain-like_sf"/>
</dbReference>
<evidence type="ECO:0000256" key="2">
    <source>
        <dbReference type="ARBA" id="ARBA00023125"/>
    </source>
</evidence>
<feature type="DNA-binding region" description="H-T-H motif" evidence="4">
    <location>
        <begin position="34"/>
        <end position="53"/>
    </location>
</feature>
<accession>A0A7X5UQR1</accession>
<gene>
    <name evidence="6" type="ORF">FHU38_002815</name>
</gene>
<evidence type="ECO:0000256" key="4">
    <source>
        <dbReference type="PROSITE-ProRule" id="PRU00335"/>
    </source>
</evidence>
<evidence type="ECO:0000256" key="3">
    <source>
        <dbReference type="ARBA" id="ARBA00023163"/>
    </source>
</evidence>
<evidence type="ECO:0000313" key="7">
    <source>
        <dbReference type="Proteomes" id="UP000545493"/>
    </source>
</evidence>
<keyword evidence="7" id="KW-1185">Reference proteome</keyword>
<dbReference type="RefSeq" id="WP_313886770.1">
    <property type="nucleotide sequence ID" value="NZ_JAAOYM010000001.1"/>
</dbReference>
<dbReference type="AlphaFoldDB" id="A0A7X5UQR1"/>
<proteinExistence type="predicted"/>
<evidence type="ECO:0000313" key="6">
    <source>
        <dbReference type="EMBL" id="NIJ12471.1"/>
    </source>
</evidence>